<evidence type="ECO:0000256" key="2">
    <source>
        <dbReference type="ARBA" id="ARBA00014076"/>
    </source>
</evidence>
<dbReference type="Pfam" id="PF04064">
    <property type="entry name" value="DUF384"/>
    <property type="match status" value="1"/>
</dbReference>
<dbReference type="STRING" id="215637.A0A4V1J5P6"/>
<dbReference type="InterPro" id="IPR011989">
    <property type="entry name" value="ARM-like"/>
</dbReference>
<evidence type="ECO:0000259" key="3">
    <source>
        <dbReference type="Pfam" id="PF04063"/>
    </source>
</evidence>
<evidence type="ECO:0000259" key="4">
    <source>
        <dbReference type="Pfam" id="PF04064"/>
    </source>
</evidence>
<dbReference type="Proteomes" id="UP000268162">
    <property type="component" value="Unassembled WGS sequence"/>
</dbReference>
<feature type="non-terminal residue" evidence="5">
    <location>
        <position position="1"/>
    </location>
</feature>
<gene>
    <name evidence="5" type="ORF">BJ085DRAFT_24857</name>
</gene>
<dbReference type="InterPro" id="IPR039717">
    <property type="entry name" value="Hgh1"/>
</dbReference>
<evidence type="ECO:0000256" key="1">
    <source>
        <dbReference type="ARBA" id="ARBA00006712"/>
    </source>
</evidence>
<evidence type="ECO:0000313" key="6">
    <source>
        <dbReference type="Proteomes" id="UP000268162"/>
    </source>
</evidence>
<dbReference type="PANTHER" id="PTHR13387:SF9">
    <property type="entry name" value="PROTEIN HGH1 HOMOLOG"/>
    <property type="match status" value="1"/>
</dbReference>
<dbReference type="InterPro" id="IPR007206">
    <property type="entry name" value="Protein_HGH1_C"/>
</dbReference>
<comment type="similarity">
    <text evidence="1">Belongs to the HGH1 family.</text>
</comment>
<feature type="domain" description="Protein HGH1 N-terminal" evidence="3">
    <location>
        <begin position="93"/>
        <end position="284"/>
    </location>
</feature>
<feature type="domain" description="Protein HGH1 C-terminal" evidence="4">
    <location>
        <begin position="290"/>
        <end position="340"/>
    </location>
</feature>
<dbReference type="InterPro" id="IPR007205">
    <property type="entry name" value="Protein_HGH1_N"/>
</dbReference>
<dbReference type="Gene3D" id="1.25.10.10">
    <property type="entry name" value="Leucine-rich Repeat Variant"/>
    <property type="match status" value="1"/>
</dbReference>
<accession>A0A4V1J5P6</accession>
<reference evidence="6" key="1">
    <citation type="journal article" date="2018" name="Nat. Microbiol.">
        <title>Leveraging single-cell genomics to expand the fungal tree of life.</title>
        <authorList>
            <person name="Ahrendt S.R."/>
            <person name="Quandt C.A."/>
            <person name="Ciobanu D."/>
            <person name="Clum A."/>
            <person name="Salamov A."/>
            <person name="Andreopoulos B."/>
            <person name="Cheng J.F."/>
            <person name="Woyke T."/>
            <person name="Pelin A."/>
            <person name="Henrissat B."/>
            <person name="Reynolds N.K."/>
            <person name="Benny G.L."/>
            <person name="Smith M.E."/>
            <person name="James T.Y."/>
            <person name="Grigoriev I.V."/>
        </authorList>
    </citation>
    <scope>NUCLEOTIDE SEQUENCE [LARGE SCALE GENOMIC DNA]</scope>
    <source>
        <strain evidence="6">RSA 468</strain>
    </source>
</reference>
<dbReference type="EMBL" id="ML002244">
    <property type="protein sequence ID" value="RKP39789.1"/>
    <property type="molecule type" value="Genomic_DNA"/>
</dbReference>
<dbReference type="AlphaFoldDB" id="A0A4V1J5P6"/>
<dbReference type="Pfam" id="PF04063">
    <property type="entry name" value="DUF383"/>
    <property type="match status" value="1"/>
</dbReference>
<name>A0A4V1J5P6_9FUNG</name>
<evidence type="ECO:0000313" key="5">
    <source>
        <dbReference type="EMBL" id="RKP39789.1"/>
    </source>
</evidence>
<proteinExistence type="inferred from homology"/>
<protein>
    <recommendedName>
        <fullName evidence="2">Protein HGH1 homolog</fullName>
    </recommendedName>
</protein>
<dbReference type="InterPro" id="IPR016024">
    <property type="entry name" value="ARM-type_fold"/>
</dbReference>
<dbReference type="SUPFAM" id="SSF48371">
    <property type="entry name" value="ARM repeat"/>
    <property type="match status" value="1"/>
</dbReference>
<sequence>LVQLIGFLKDPKPEVRMIATQYIVGFTHAKSDNYLIAKKKWSRLIPDLIALCEDDLEIAHQALLSLVNLSGDDDSIKYFDSVELLAKAGKELVSSTCPLADMYCMLLANLSKHESIAAKLLTINTPPPPALRSDPSKDQPAPLMDQLCDVFVRGMDKKYNQDADYNYLASVFANITAFKEGRDYFLGQSNLDLADAPITKLIVFTDHENLVRRTGVLATIKNCCFETSKHHLLLDENGMNLLPYLLLPLCGPEEFSEEDMDGMPDDLQLLPPEKERESSETLRQVLVEILILLTSNRAEREYMRAKQVYPVVRALHLWESNEDVQESIDRLVQMLMRDEEIERAEPPSAGDADDAIVEV</sequence>
<dbReference type="PANTHER" id="PTHR13387">
    <property type="entry name" value="PROTEIN HGH1 HOMOLOG"/>
    <property type="match status" value="1"/>
</dbReference>
<organism evidence="5 6">
    <name type="scientific">Dimargaris cristalligena</name>
    <dbReference type="NCBI Taxonomy" id="215637"/>
    <lineage>
        <taxon>Eukaryota</taxon>
        <taxon>Fungi</taxon>
        <taxon>Fungi incertae sedis</taxon>
        <taxon>Zoopagomycota</taxon>
        <taxon>Kickxellomycotina</taxon>
        <taxon>Dimargaritomycetes</taxon>
        <taxon>Dimargaritales</taxon>
        <taxon>Dimargaritaceae</taxon>
        <taxon>Dimargaris</taxon>
    </lineage>
</organism>
<keyword evidence="6" id="KW-1185">Reference proteome</keyword>